<keyword evidence="4" id="KW-0547">Nucleotide-binding</keyword>
<dbReference type="RefSeq" id="WP_060566292.1">
    <property type="nucleotide sequence ID" value="NZ_CP040006.1"/>
</dbReference>
<dbReference type="OrthoDB" id="41841at2"/>
<keyword evidence="3" id="KW-0548">Nucleotidyltransferase</keyword>
<evidence type="ECO:0000313" key="7">
    <source>
        <dbReference type="EMBL" id="KSW13542.1"/>
    </source>
</evidence>
<evidence type="ECO:0000259" key="6">
    <source>
        <dbReference type="PROSITE" id="PS51794"/>
    </source>
</evidence>
<dbReference type="EMBL" id="LLVT01000001">
    <property type="protein sequence ID" value="KSW13542.1"/>
    <property type="molecule type" value="Genomic_DNA"/>
</dbReference>
<dbReference type="Proteomes" id="UP000054686">
    <property type="component" value="Unassembled WGS sequence"/>
</dbReference>
<sequence length="356" mass="39339">MTSDAAILRDALRAVAPGTPLREGLERIQRSHTGALIVLGYTPEVQAICSGGFDLDVAFTAARLRELCKMDGAVIIDPDQWRIRKANVQLFPDPTIPTDESGMRHRTAQRTARQTHLPILSLSASMRMISIYVGSEHRLVEEPEALLSRANLAVDTLDRYSQRLDEVLQTLTILEMRDSATVRDVATVMQRMEMIRRITSEITEYLEELGSEGRLLALQVEDLVRGSASERALVMRDYIANPDDLARVEAELSSLGSERIVDLTAISNILGLDVYEVADLDREITPRGVRALSLVPHLSWSAIKVVSAHFNSLPQLRAATISDLEELEGIGPYRAKLITENLAHQAQAVSAGIVGW</sequence>
<dbReference type="Pfam" id="PF10635">
    <property type="entry name" value="DisA-linker"/>
    <property type="match status" value="1"/>
</dbReference>
<dbReference type="GO" id="GO:0005524">
    <property type="term" value="F:ATP binding"/>
    <property type="evidence" value="ECO:0007669"/>
    <property type="project" value="UniProtKB-KW"/>
</dbReference>
<dbReference type="AlphaFoldDB" id="A0A0V8RZN3"/>
<feature type="domain" description="DAC" evidence="6">
    <location>
        <begin position="5"/>
        <end position="143"/>
    </location>
</feature>
<comment type="caution">
    <text evidence="7">The sequence shown here is derived from an EMBL/GenBank/DDBJ whole genome shotgun (WGS) entry which is preliminary data.</text>
</comment>
<dbReference type="InterPro" id="IPR050338">
    <property type="entry name" value="DisA"/>
</dbReference>
<dbReference type="SUPFAM" id="SSF47781">
    <property type="entry name" value="RuvA domain 2-like"/>
    <property type="match status" value="1"/>
</dbReference>
<dbReference type="InterPro" id="IPR003390">
    <property type="entry name" value="DNA_integrity_scan_DisA_N"/>
</dbReference>
<dbReference type="Gene3D" id="1.10.150.20">
    <property type="entry name" value="5' to 3' exonuclease, C-terminal subdomain"/>
    <property type="match status" value="1"/>
</dbReference>
<evidence type="ECO:0000256" key="5">
    <source>
        <dbReference type="ARBA" id="ARBA00022840"/>
    </source>
</evidence>
<reference evidence="7 8" key="1">
    <citation type="submission" date="2015-10" db="EMBL/GenBank/DDBJ databases">
        <title>Draft Genome of Actinomyces odontolyticus subsp. actinosynbacter strain XH001.</title>
        <authorList>
            <person name="Mclean J.S."/>
            <person name="He X."/>
        </authorList>
    </citation>
    <scope>NUCLEOTIDE SEQUENCE [LARGE SCALE GENOMIC DNA]</scope>
    <source>
        <strain evidence="7 8">XH001</strain>
    </source>
</reference>
<evidence type="ECO:0000256" key="3">
    <source>
        <dbReference type="ARBA" id="ARBA00022695"/>
    </source>
</evidence>
<proteinExistence type="predicted"/>
<dbReference type="NCBIfam" id="NF010009">
    <property type="entry name" value="PRK13482.1"/>
    <property type="match status" value="1"/>
</dbReference>
<dbReference type="GO" id="GO:0004016">
    <property type="term" value="F:adenylate cyclase activity"/>
    <property type="evidence" value="ECO:0007669"/>
    <property type="project" value="TreeGrafter"/>
</dbReference>
<evidence type="ECO:0000256" key="1">
    <source>
        <dbReference type="ARBA" id="ARBA00000877"/>
    </source>
</evidence>
<dbReference type="Pfam" id="PF02457">
    <property type="entry name" value="DAC"/>
    <property type="match status" value="1"/>
</dbReference>
<evidence type="ECO:0000313" key="8">
    <source>
        <dbReference type="Proteomes" id="UP000054686"/>
    </source>
</evidence>
<dbReference type="Gene3D" id="3.40.1700.10">
    <property type="entry name" value="DNA integrity scanning protein, DisA, N-terminal domain"/>
    <property type="match status" value="1"/>
</dbReference>
<dbReference type="InterPro" id="IPR038331">
    <property type="entry name" value="DisA_sf"/>
</dbReference>
<dbReference type="PROSITE" id="PS51794">
    <property type="entry name" value="DAC"/>
    <property type="match status" value="1"/>
</dbReference>
<keyword evidence="2" id="KW-0808">Transferase</keyword>
<protein>
    <submittedName>
        <fullName evidence="7">DNA integrity scanning protein DisA</fullName>
    </submittedName>
</protein>
<dbReference type="PANTHER" id="PTHR34185">
    <property type="entry name" value="DIADENYLATE CYCLASE"/>
    <property type="match status" value="1"/>
</dbReference>
<dbReference type="PANTHER" id="PTHR34185:SF3">
    <property type="entry name" value="DNA INTEGRITY SCANNING PROTEIN DISA"/>
    <property type="match status" value="1"/>
</dbReference>
<accession>A0A0V8RZN3</accession>
<name>A0A0V8RZN3_9ACTO</name>
<evidence type="ECO:0000256" key="2">
    <source>
        <dbReference type="ARBA" id="ARBA00022679"/>
    </source>
</evidence>
<comment type="catalytic activity">
    <reaction evidence="1">
        <text>2 ATP = 3',3'-c-di-AMP + 2 diphosphate</text>
        <dbReference type="Rhea" id="RHEA:35655"/>
        <dbReference type="ChEBI" id="CHEBI:30616"/>
        <dbReference type="ChEBI" id="CHEBI:33019"/>
        <dbReference type="ChEBI" id="CHEBI:71500"/>
        <dbReference type="EC" id="2.7.7.85"/>
    </reaction>
</comment>
<keyword evidence="5" id="KW-0067">ATP-binding</keyword>
<dbReference type="GO" id="GO:0106408">
    <property type="term" value="F:diadenylate cyclase activity"/>
    <property type="evidence" value="ECO:0007669"/>
    <property type="project" value="UniProtKB-EC"/>
</dbReference>
<evidence type="ECO:0000256" key="4">
    <source>
        <dbReference type="ARBA" id="ARBA00022741"/>
    </source>
</evidence>
<organism evidence="7 8">
    <name type="scientific">Schaalia odontolytica</name>
    <dbReference type="NCBI Taxonomy" id="1660"/>
    <lineage>
        <taxon>Bacteria</taxon>
        <taxon>Bacillati</taxon>
        <taxon>Actinomycetota</taxon>
        <taxon>Actinomycetes</taxon>
        <taxon>Actinomycetales</taxon>
        <taxon>Actinomycetaceae</taxon>
        <taxon>Schaalia</taxon>
    </lineage>
</organism>
<dbReference type="Gene3D" id="1.20.1260.110">
    <property type="entry name" value="DNA integrity scanning linker region"/>
    <property type="match status" value="1"/>
</dbReference>
<dbReference type="InterPro" id="IPR036888">
    <property type="entry name" value="DNA_integrity_DisA_N_sf"/>
</dbReference>
<dbReference type="SUPFAM" id="SSF143597">
    <property type="entry name" value="YojJ-like"/>
    <property type="match status" value="1"/>
</dbReference>
<dbReference type="InterPro" id="IPR010994">
    <property type="entry name" value="RuvA_2-like"/>
</dbReference>
<gene>
    <name evidence="7" type="ORF">APY09_04160</name>
</gene>
<dbReference type="InterPro" id="IPR018906">
    <property type="entry name" value="DNA_integrity_scan_DisA_link"/>
</dbReference>